<dbReference type="AlphaFoldDB" id="A0A2T8KQC8"/>
<protein>
    <submittedName>
        <fullName evidence="1">Uncharacterized protein</fullName>
    </submittedName>
</protein>
<dbReference type="Proteomes" id="UP000243499">
    <property type="component" value="Chromosome 2"/>
</dbReference>
<sequence length="72" mass="8444">MFVLLLVKSKRLLASSPIQTLGSRASHDWRNRDVQNSDVYYQNIWNISYWKMSTSRLTVLDFWLNSIDAVHG</sequence>
<dbReference type="Gramene" id="PVH64366">
    <property type="protein sequence ID" value="PVH64366"/>
    <property type="gene ID" value="PAHAL_2G250400"/>
</dbReference>
<dbReference type="EMBL" id="CM008047">
    <property type="protein sequence ID" value="PVH64366.1"/>
    <property type="molecule type" value="Genomic_DNA"/>
</dbReference>
<accession>A0A2T8KQC8</accession>
<proteinExistence type="predicted"/>
<evidence type="ECO:0000313" key="1">
    <source>
        <dbReference type="EMBL" id="PVH64366.1"/>
    </source>
</evidence>
<name>A0A2T8KQC8_9POAL</name>
<gene>
    <name evidence="1" type="ORF">PAHAL_2G250400</name>
</gene>
<reference evidence="1" key="1">
    <citation type="submission" date="2018-04" db="EMBL/GenBank/DDBJ databases">
        <title>WGS assembly of Panicum hallii.</title>
        <authorList>
            <person name="Lovell J."/>
            <person name="Jenkins J."/>
            <person name="Lowry D."/>
            <person name="Mamidi S."/>
            <person name="Sreedasyam A."/>
            <person name="Weng X."/>
            <person name="Barry K."/>
            <person name="Bonette J."/>
            <person name="Campitelli B."/>
            <person name="Daum C."/>
            <person name="Gordon S."/>
            <person name="Gould B."/>
            <person name="Lipzen A."/>
            <person name="Macqueen A."/>
            <person name="Palacio-Mejia J."/>
            <person name="Plott C."/>
            <person name="Shakirov E."/>
            <person name="Shu S."/>
            <person name="Yoshinaga Y."/>
            <person name="Zane M."/>
            <person name="Rokhsar D."/>
            <person name="Grimwood J."/>
            <person name="Schmutz J."/>
            <person name="Juenger T."/>
        </authorList>
    </citation>
    <scope>NUCLEOTIDE SEQUENCE [LARGE SCALE GENOMIC DNA]</scope>
    <source>
        <strain evidence="1">FIL2</strain>
    </source>
</reference>
<organism evidence="1">
    <name type="scientific">Panicum hallii</name>
    <dbReference type="NCBI Taxonomy" id="206008"/>
    <lineage>
        <taxon>Eukaryota</taxon>
        <taxon>Viridiplantae</taxon>
        <taxon>Streptophyta</taxon>
        <taxon>Embryophyta</taxon>
        <taxon>Tracheophyta</taxon>
        <taxon>Spermatophyta</taxon>
        <taxon>Magnoliopsida</taxon>
        <taxon>Liliopsida</taxon>
        <taxon>Poales</taxon>
        <taxon>Poaceae</taxon>
        <taxon>PACMAD clade</taxon>
        <taxon>Panicoideae</taxon>
        <taxon>Panicodae</taxon>
        <taxon>Paniceae</taxon>
        <taxon>Panicinae</taxon>
        <taxon>Panicum</taxon>
        <taxon>Panicum sect. Panicum</taxon>
    </lineage>
</organism>